<organism evidence="1 2">
    <name type="scientific">Paraconexibacter algicola</name>
    <dbReference type="NCBI Taxonomy" id="2133960"/>
    <lineage>
        <taxon>Bacteria</taxon>
        <taxon>Bacillati</taxon>
        <taxon>Actinomycetota</taxon>
        <taxon>Thermoleophilia</taxon>
        <taxon>Solirubrobacterales</taxon>
        <taxon>Paraconexibacteraceae</taxon>
        <taxon>Paraconexibacter</taxon>
    </lineage>
</organism>
<sequence>MSDVITFDPADERAGNAPIVVDGLNGYWLLGHEYPSPPVDTLFATGRDVEGGVPQDSQVGNRRVSFKLRVRQNTAALALAKLGDLASWVGRVAVDGGTVRRTVGGKSFTFDVLRVESYEPEFNDRLLRSGRVDLSLVLECAPYARLAPVTLTDRVETTNPELVFTESSIPGDVAALGRLVIDEDEGVDQQWVVVGVEQSGYQAATAATTSALAYAATALTPQGGAVTAAGASGAFGTLLNVVKIAATPSSPGSMLSGQLVGGGAYLSHVGTFRVFARVYRPTTNTKAQFIALEWGEGDFRRFSRNATVELPTVTAGTWEIVDLGLVSLSRASQGTQRWEPRVLTWSENPDNVLEINRLWFVPVTDGYAELAGNQTISAPTVFSARDDFNQTAGALNGKALTVGGTWTTYGDTDDLQVSGSSTVTRAVGSDTTGAGGTPGGFSGRIAYPSGATSMTSCAVQITFRREHLAAGNYPGANYMVIARRSASNTFAYVRLNYSNNGGPIFLFAGYFNAGVAGDLLAPIGPLPYDLLVTDLTVRFVALANGYCAYYYGVNADSLVLGAEGYSAALATGGPLASGAPGFADLGGAASDANVRRVYDKFAAWAPPADAAVFASQSLEHRHDRAIREDPAGVAWSDVSTFTGDRLLIPCTGRENRPVRIFVKASRNRPGEGADAGIDNLSARLTVTPRTLVVPE</sequence>
<name>A0A2T4UE21_9ACTN</name>
<accession>A0A2T4UE21</accession>
<gene>
    <name evidence="1" type="ORF">C7Y72_19200</name>
</gene>
<dbReference type="AlphaFoldDB" id="A0A2T4UE21"/>
<comment type="caution">
    <text evidence="1">The sequence shown here is derived from an EMBL/GenBank/DDBJ whole genome shotgun (WGS) entry which is preliminary data.</text>
</comment>
<dbReference type="Proteomes" id="UP000240739">
    <property type="component" value="Unassembled WGS sequence"/>
</dbReference>
<dbReference type="RefSeq" id="WP_107570800.1">
    <property type="nucleotide sequence ID" value="NZ_PYYB01000003.1"/>
</dbReference>
<proteinExistence type="predicted"/>
<dbReference type="EMBL" id="PYYB01000003">
    <property type="protein sequence ID" value="PTL55757.1"/>
    <property type="molecule type" value="Genomic_DNA"/>
</dbReference>
<protein>
    <submittedName>
        <fullName evidence="1">Uncharacterized protein</fullName>
    </submittedName>
</protein>
<keyword evidence="2" id="KW-1185">Reference proteome</keyword>
<evidence type="ECO:0000313" key="1">
    <source>
        <dbReference type="EMBL" id="PTL55757.1"/>
    </source>
</evidence>
<reference evidence="1 2" key="1">
    <citation type="submission" date="2018-03" db="EMBL/GenBank/DDBJ databases">
        <title>Aquarubrobacter algicola gen. nov., sp. nov., a novel actinobacterium isolated from shallow eutrophic lake during the end of cyanobacterial harmful algal blooms.</title>
        <authorList>
            <person name="Chun S.J."/>
        </authorList>
    </citation>
    <scope>NUCLEOTIDE SEQUENCE [LARGE SCALE GENOMIC DNA]</scope>
    <source>
        <strain evidence="1 2">Seoho-28</strain>
    </source>
</reference>
<evidence type="ECO:0000313" key="2">
    <source>
        <dbReference type="Proteomes" id="UP000240739"/>
    </source>
</evidence>